<reference evidence="4" key="2">
    <citation type="journal article" date="2022" name="Microb. Genom.">
        <title>A chromosome-scale genome assembly of the tomato pathogen Cladosporium fulvum reveals a compartmentalized genome architecture and the presence of a dispensable chromosome.</title>
        <authorList>
            <person name="Zaccaron A.Z."/>
            <person name="Chen L.H."/>
            <person name="Samaras A."/>
            <person name="Stergiopoulos I."/>
        </authorList>
    </citation>
    <scope>NUCLEOTIDE SEQUENCE</scope>
    <source>
        <strain evidence="4">Race5_Kim</strain>
    </source>
</reference>
<keyword evidence="5" id="KW-1185">Reference proteome</keyword>
<dbReference type="InterPro" id="IPR036291">
    <property type="entry name" value="NAD(P)-bd_dom_sf"/>
</dbReference>
<keyword evidence="2" id="KW-0560">Oxidoreductase</keyword>
<dbReference type="PANTHER" id="PTHR24320">
    <property type="entry name" value="RETINOL DEHYDROGENASE"/>
    <property type="match status" value="1"/>
</dbReference>
<name>A0A9Q8L5M8_PASFU</name>
<dbReference type="KEGG" id="ffu:CLAFUR5_00083"/>
<dbReference type="Proteomes" id="UP000756132">
    <property type="component" value="Chromosome 1"/>
</dbReference>
<dbReference type="Pfam" id="PF00106">
    <property type="entry name" value="adh_short"/>
    <property type="match status" value="1"/>
</dbReference>
<sequence>MIPIFRCARLAKFTPTLTTPLRTPTRTTRASFATMSSTLDQVKSTFSQNLGGVAEKLTPAGQNFSIDDIPDLSGKVAIVTGGSEGIGYACTHTLLSKGVKKLYILSLSKDVVDGAKEAVASELGQEKADATEWIQLDISNWDKTIEVAKKLAAENERIDILINNAGRGIMTMELTDKGVDRHMATNHMGHVLLTSYLLPTMKKTANAGNIVRIAGLASNTHEQSPKDTEFESLAELNQDHGPLAQYGRSKLAVILYARWLARHLTKEYPNILASATHPGVVNTKMSTEDIHEPYPLAGYLMSTVARPFKKEPFEGALSTLYAATTTKNSGEYVCPPAAIEPGSELSRSTHLQDNLMRLTQKVLKEQGGLEHVIFH</sequence>
<dbReference type="Gene3D" id="3.40.50.720">
    <property type="entry name" value="NAD(P)-binding Rossmann-like Domain"/>
    <property type="match status" value="1"/>
</dbReference>
<dbReference type="PRINTS" id="PR00081">
    <property type="entry name" value="GDHRDH"/>
</dbReference>
<organism evidence="4 5">
    <name type="scientific">Passalora fulva</name>
    <name type="common">Tomato leaf mold</name>
    <name type="synonym">Cladosporium fulvum</name>
    <dbReference type="NCBI Taxonomy" id="5499"/>
    <lineage>
        <taxon>Eukaryota</taxon>
        <taxon>Fungi</taxon>
        <taxon>Dikarya</taxon>
        <taxon>Ascomycota</taxon>
        <taxon>Pezizomycotina</taxon>
        <taxon>Dothideomycetes</taxon>
        <taxon>Dothideomycetidae</taxon>
        <taxon>Mycosphaerellales</taxon>
        <taxon>Mycosphaerellaceae</taxon>
        <taxon>Fulvia</taxon>
    </lineage>
</organism>
<dbReference type="AlphaFoldDB" id="A0A9Q8L5M8"/>
<proteinExistence type="inferred from homology"/>
<evidence type="ECO:0000256" key="3">
    <source>
        <dbReference type="RuleBase" id="RU000363"/>
    </source>
</evidence>
<dbReference type="SUPFAM" id="SSF51735">
    <property type="entry name" value="NAD(P)-binding Rossmann-fold domains"/>
    <property type="match status" value="1"/>
</dbReference>
<evidence type="ECO:0000313" key="4">
    <source>
        <dbReference type="EMBL" id="UJO11345.1"/>
    </source>
</evidence>
<evidence type="ECO:0000256" key="2">
    <source>
        <dbReference type="ARBA" id="ARBA00023002"/>
    </source>
</evidence>
<comment type="similarity">
    <text evidence="1 3">Belongs to the short-chain dehydrogenases/reductases (SDR) family.</text>
</comment>
<dbReference type="EMBL" id="CP090163">
    <property type="protein sequence ID" value="UJO11345.1"/>
    <property type="molecule type" value="Genomic_DNA"/>
</dbReference>
<dbReference type="OrthoDB" id="191139at2759"/>
<dbReference type="GeneID" id="71979961"/>
<evidence type="ECO:0000256" key="1">
    <source>
        <dbReference type="ARBA" id="ARBA00006484"/>
    </source>
</evidence>
<reference evidence="4" key="1">
    <citation type="submission" date="2021-12" db="EMBL/GenBank/DDBJ databases">
        <authorList>
            <person name="Zaccaron A."/>
            <person name="Stergiopoulos I."/>
        </authorList>
    </citation>
    <scope>NUCLEOTIDE SEQUENCE</scope>
    <source>
        <strain evidence="4">Race5_Kim</strain>
    </source>
</reference>
<dbReference type="PANTHER" id="PTHR24320:SF33">
    <property type="entry name" value="OXIDOREDUCTASE BLI-4, MITOCHONDRIAL-RELATED"/>
    <property type="match status" value="1"/>
</dbReference>
<dbReference type="PRINTS" id="PR00080">
    <property type="entry name" value="SDRFAMILY"/>
</dbReference>
<dbReference type="InterPro" id="IPR002347">
    <property type="entry name" value="SDR_fam"/>
</dbReference>
<accession>A0A9Q8L5M8</accession>
<dbReference type="GO" id="GO:0016491">
    <property type="term" value="F:oxidoreductase activity"/>
    <property type="evidence" value="ECO:0007669"/>
    <property type="project" value="UniProtKB-KW"/>
</dbReference>
<protein>
    <submittedName>
        <fullName evidence="4">Oxidoreductase bli-4, mitochondrial</fullName>
    </submittedName>
</protein>
<evidence type="ECO:0000313" key="5">
    <source>
        <dbReference type="Proteomes" id="UP000756132"/>
    </source>
</evidence>
<dbReference type="RefSeq" id="XP_047755711.1">
    <property type="nucleotide sequence ID" value="XM_047899231.1"/>
</dbReference>
<gene>
    <name evidence="4" type="ORF">CLAFUR5_00083</name>
</gene>